<dbReference type="InterPro" id="IPR011057">
    <property type="entry name" value="Mss4-like_sf"/>
</dbReference>
<evidence type="ECO:0000313" key="1">
    <source>
        <dbReference type="EMBL" id="ACD57647.1"/>
    </source>
</evidence>
<dbReference type="EMBL" id="CP000967">
    <property type="protein sequence ID" value="ACD57647.1"/>
    <property type="molecule type" value="Genomic_DNA"/>
</dbReference>
<organism evidence="1 2">
    <name type="scientific">Xanthomonas oryzae pv. oryzae (strain PXO99A)</name>
    <dbReference type="NCBI Taxonomy" id="360094"/>
    <lineage>
        <taxon>Bacteria</taxon>
        <taxon>Pseudomonadati</taxon>
        <taxon>Pseudomonadota</taxon>
        <taxon>Gammaproteobacteria</taxon>
        <taxon>Lysobacterales</taxon>
        <taxon>Lysobacteraceae</taxon>
        <taxon>Xanthomonas</taxon>
    </lineage>
</organism>
<dbReference type="Proteomes" id="UP000001740">
    <property type="component" value="Chromosome"/>
</dbReference>
<dbReference type="KEGG" id="xop:PXO_04414"/>
<dbReference type="HOGENOM" id="CLU_2222186_0_0_6"/>
<gene>
    <name evidence="1" type="ordered locus">PXO_04414</name>
</gene>
<dbReference type="Gene3D" id="3.90.1590.10">
    <property type="entry name" value="glutathione-dependent formaldehyde- activating enzyme (gfa)"/>
    <property type="match status" value="1"/>
</dbReference>
<protein>
    <submittedName>
        <fullName evidence="1">Glutathione-dependent formaldehyde-activating enzyme (S-(Hydroxymethyl)glutathione synthase)</fullName>
    </submittedName>
</protein>
<accession>A0A0K0GHU3</accession>
<name>A0A0K0GHU3_XANOP</name>
<evidence type="ECO:0000313" key="2">
    <source>
        <dbReference type="Proteomes" id="UP000001740"/>
    </source>
</evidence>
<dbReference type="AlphaFoldDB" id="A0A0K0GHU3"/>
<proteinExistence type="predicted"/>
<dbReference type="SUPFAM" id="SSF51316">
    <property type="entry name" value="Mss4-like"/>
    <property type="match status" value="1"/>
</dbReference>
<sequence>MHLYGRIENNDHAFYGLDFVSTELSKQQGWSAPGFAAFVSSMIETGTPPEQMDGVRVPDRTRVAAIRLPVAGVDGCPVCACRAQQGSVALMVQPCSRRSGCGVFSS</sequence>
<dbReference type="eggNOG" id="COG3791">
    <property type="taxonomic scope" value="Bacteria"/>
</dbReference>
<reference evidence="1 2" key="1">
    <citation type="journal article" date="2008" name="BMC Genomics">
        <title>Genome sequence and rapid evolution of the rice pathogen Xanthomonas oryzae pv. oryzae PXO99A.</title>
        <authorList>
            <person name="Salzberg S.L."/>
            <person name="Sommer D.D."/>
            <person name="Schatz M.C."/>
            <person name="Phillippy A.M."/>
            <person name="Rabinowicz P.D."/>
            <person name="Tsuge S."/>
            <person name="Furutani A."/>
            <person name="Ochiai H."/>
            <person name="Delcher A.L."/>
            <person name="Kelley D."/>
            <person name="Madupu R."/>
            <person name="Puiu D."/>
            <person name="Radune D."/>
            <person name="Shumway M."/>
            <person name="Trapnell C."/>
            <person name="Aparna G."/>
            <person name="Jha G."/>
            <person name="Pandey A."/>
            <person name="Patil P.B."/>
            <person name="Ishihara H."/>
            <person name="Meyer D.F."/>
            <person name="Szurek B."/>
            <person name="Verdier V."/>
            <person name="Koebnik R."/>
            <person name="Dow J.M."/>
            <person name="Ryan R.P."/>
            <person name="Hirata H."/>
            <person name="Tsuyumu S."/>
            <person name="Won Lee S."/>
            <person name="Seo Y.S."/>
            <person name="Sriariyanum M."/>
            <person name="Ronald P.C."/>
            <person name="Sonti R.V."/>
            <person name="Van Sluys M.A."/>
            <person name="Leach J.E."/>
            <person name="White F.F."/>
            <person name="Bogdanove A.J."/>
        </authorList>
    </citation>
    <scope>NUCLEOTIDE SEQUENCE [LARGE SCALE GENOMIC DNA]</scope>
    <source>
        <strain evidence="1 2">PXO99A</strain>
    </source>
</reference>